<dbReference type="Proteomes" id="UP000182567">
    <property type="component" value="Chromosome"/>
</dbReference>
<dbReference type="Pfam" id="PF13988">
    <property type="entry name" value="DUF4225"/>
    <property type="match status" value="1"/>
</dbReference>
<gene>
    <name evidence="1" type="ORF">BLL42_23765</name>
</gene>
<reference evidence="2" key="1">
    <citation type="submission" date="2016-10" db="EMBL/GenBank/DDBJ databases">
        <title>Pseudomonas frederiksbergensis ERGS4:02 complete genome.</title>
        <authorList>
            <person name="Kumar R."/>
            <person name="Acharya V."/>
            <person name="Singh D."/>
        </authorList>
    </citation>
    <scope>NUCLEOTIDE SEQUENCE [LARGE SCALE GENOMIC DNA]</scope>
    <source>
        <strain evidence="2">ERGS4:02</strain>
    </source>
</reference>
<evidence type="ECO:0008006" key="3">
    <source>
        <dbReference type="Google" id="ProtNLM"/>
    </source>
</evidence>
<name>A0A1J0ERF0_9PSED</name>
<protein>
    <recommendedName>
        <fullName evidence="3">DUF4225 domain-containing protein</fullName>
    </recommendedName>
</protein>
<accession>A0A1J0ERF0</accession>
<dbReference type="OrthoDB" id="6534834at2"/>
<proteinExistence type="predicted"/>
<evidence type="ECO:0000313" key="2">
    <source>
        <dbReference type="Proteomes" id="UP000182567"/>
    </source>
</evidence>
<sequence>MSDDTCDIHDVTKAASDLVAFGCSIGATQLYDSFLQLQFSSIVSSYANEIIQAVDEGIISAWQGIQEIREEYAELSSKALFYVQNGAGMLAGAMQMEAGATVLGSTRGLAVIPGLPLIAHGFNNIYEGAGNIYNGPGAPGVVGPVRKLYQNRLGSIYEGNMAYYSVDVYLSINGLSKLVRKPDSIQLFNHDPINYEMAYKQMGRLTLAFEALVDAITIKTMINENNITIENKKP</sequence>
<dbReference type="EMBL" id="CP017886">
    <property type="protein sequence ID" value="APC18582.1"/>
    <property type="molecule type" value="Genomic_DNA"/>
</dbReference>
<dbReference type="RefSeq" id="WP_071554885.1">
    <property type="nucleotide sequence ID" value="NZ_CP017886.1"/>
</dbReference>
<dbReference type="GeneID" id="46911303"/>
<dbReference type="AlphaFoldDB" id="A0A1J0ERF0"/>
<evidence type="ECO:0000313" key="1">
    <source>
        <dbReference type="EMBL" id="APC18582.1"/>
    </source>
</evidence>
<organism evidence="1 2">
    <name type="scientific">Pseudomonas frederiksbergensis</name>
    <dbReference type="NCBI Taxonomy" id="104087"/>
    <lineage>
        <taxon>Bacteria</taxon>
        <taxon>Pseudomonadati</taxon>
        <taxon>Pseudomonadota</taxon>
        <taxon>Gammaproteobacteria</taxon>
        <taxon>Pseudomonadales</taxon>
        <taxon>Pseudomonadaceae</taxon>
        <taxon>Pseudomonas</taxon>
    </lineage>
</organism>
<dbReference type="InterPro" id="IPR025320">
    <property type="entry name" value="DUF4225"/>
</dbReference>